<evidence type="ECO:0000313" key="3">
    <source>
        <dbReference type="Proteomes" id="UP000195080"/>
    </source>
</evidence>
<accession>A0ABZ2T7F8</accession>
<feature type="region of interest" description="Disordered" evidence="1">
    <location>
        <begin position="40"/>
        <end position="94"/>
    </location>
</feature>
<feature type="compositionally biased region" description="Low complexity" evidence="1">
    <location>
        <begin position="50"/>
        <end position="59"/>
    </location>
</feature>
<sequence length="243" mass="27736">MKGNDLDKRRNIVKKIKIMTLLLVGLLVTGCSGRKVEEEEDFDAYRDQTSSSVEESSSYSDDEVFYEPRDKTKTSATVDENKTATETTQDSSKEAKGKIEVVKTKNGNFKIELTDGWQTVEAKELSDNADVSLKNAVNEEYYMVLSEAKKDFANFDAFKSSVDLSDLGEIKDEKKEEIKYHELKGERRKFTASKDGVEVYYIYDLMEGKDHYLQCISWTLDSKKSDNESDLIKIMNSLAELEK</sequence>
<name>A0ABZ2T7F8_9ENTE</name>
<evidence type="ECO:0000256" key="1">
    <source>
        <dbReference type="SAM" id="MobiDB-lite"/>
    </source>
</evidence>
<evidence type="ECO:0000313" key="2">
    <source>
        <dbReference type="EMBL" id="WYJ86054.1"/>
    </source>
</evidence>
<evidence type="ECO:0008006" key="4">
    <source>
        <dbReference type="Google" id="ProtNLM"/>
    </source>
</evidence>
<reference evidence="2 3" key="2">
    <citation type="submission" date="2024-03" db="EMBL/GenBank/DDBJ databases">
        <title>The Genome Sequence of Enterococcus sp. DIV0727d.</title>
        <authorList>
            <consortium name="The Broad Institute Genomics Platform"/>
            <consortium name="The Broad Institute Microbial Omics Core"/>
            <consortium name="The Broad Institute Genomic Center for Infectious Diseases"/>
            <person name="Earl A."/>
            <person name="Manson A."/>
            <person name="Gilmore M."/>
            <person name="Schwartman J."/>
            <person name="Shea T."/>
            <person name="Abouelleil A."/>
            <person name="Cao P."/>
            <person name="Chapman S."/>
            <person name="Cusick C."/>
            <person name="Young S."/>
            <person name="Neafsey D."/>
            <person name="Nusbaum C."/>
            <person name="Birren B."/>
        </authorList>
    </citation>
    <scope>NUCLEOTIDE SEQUENCE [LARGE SCALE GENOMIC DNA]</scope>
    <source>
        <strain evidence="2 3">12C11_DIV0727</strain>
    </source>
</reference>
<keyword evidence="3" id="KW-1185">Reference proteome</keyword>
<dbReference type="Proteomes" id="UP000195080">
    <property type="component" value="Chromosome"/>
</dbReference>
<reference evidence="3" key="1">
    <citation type="submission" date="2017-05" db="EMBL/GenBank/DDBJ databases">
        <title>The Genome Sequence of EEnterococcus faecalis 9F2_4866.</title>
        <authorList>
            <consortium name="The Broad Institute Genomics Platform"/>
            <consortium name="The Broad Institute Genomic Center for Infectious Diseases"/>
            <person name="Earl A."/>
            <person name="Manson A."/>
            <person name="Schwartman J."/>
            <person name="Gilmore M."/>
            <person name="Abouelleil A."/>
            <person name="Cao P."/>
            <person name="Chapman S."/>
            <person name="Cusick C."/>
            <person name="Shea T."/>
            <person name="Young S."/>
            <person name="Neafsey D."/>
            <person name="Nusbaum C."/>
            <person name="Birren B."/>
        </authorList>
    </citation>
    <scope>NUCLEOTIDE SEQUENCE [LARGE SCALE GENOMIC DNA]</scope>
    <source>
        <strain evidence="3">12C11_DIV0727</strain>
    </source>
</reference>
<feature type="compositionally biased region" description="Basic and acidic residues" evidence="1">
    <location>
        <begin position="66"/>
        <end position="83"/>
    </location>
</feature>
<protein>
    <recommendedName>
        <fullName evidence="4">Lipoprotein</fullName>
    </recommendedName>
</protein>
<organism evidence="2 3">
    <name type="scientific">Candidatus Enterococcus lemimoniae</name>
    <dbReference type="NCBI Taxonomy" id="1834167"/>
    <lineage>
        <taxon>Bacteria</taxon>
        <taxon>Bacillati</taxon>
        <taxon>Bacillota</taxon>
        <taxon>Bacilli</taxon>
        <taxon>Lactobacillales</taxon>
        <taxon>Enterococcaceae</taxon>
        <taxon>Enterococcus</taxon>
    </lineage>
</organism>
<dbReference type="EMBL" id="CP147248">
    <property type="protein sequence ID" value="WYJ86054.1"/>
    <property type="molecule type" value="Genomic_DNA"/>
</dbReference>
<proteinExistence type="predicted"/>
<dbReference type="PROSITE" id="PS51257">
    <property type="entry name" value="PROKAR_LIPOPROTEIN"/>
    <property type="match status" value="1"/>
</dbReference>
<gene>
    <name evidence="2" type="ORF">A5866_001132</name>
</gene>